<feature type="region of interest" description="Disordered" evidence="1">
    <location>
        <begin position="248"/>
        <end position="279"/>
    </location>
</feature>
<organism evidence="2 3">
    <name type="scientific">Symbiodinium microadriaticum</name>
    <name type="common">Dinoflagellate</name>
    <name type="synonym">Zooxanthella microadriatica</name>
    <dbReference type="NCBI Taxonomy" id="2951"/>
    <lineage>
        <taxon>Eukaryota</taxon>
        <taxon>Sar</taxon>
        <taxon>Alveolata</taxon>
        <taxon>Dinophyceae</taxon>
        <taxon>Suessiales</taxon>
        <taxon>Symbiodiniaceae</taxon>
        <taxon>Symbiodinium</taxon>
    </lineage>
</organism>
<dbReference type="Proteomes" id="UP000186817">
    <property type="component" value="Unassembled WGS sequence"/>
</dbReference>
<keyword evidence="3" id="KW-1185">Reference proteome</keyword>
<evidence type="ECO:0000313" key="3">
    <source>
        <dbReference type="Proteomes" id="UP000186817"/>
    </source>
</evidence>
<evidence type="ECO:0000256" key="1">
    <source>
        <dbReference type="SAM" id="MobiDB-lite"/>
    </source>
</evidence>
<gene>
    <name evidence="2" type="ORF">AK812_SmicGene28155</name>
</gene>
<reference evidence="2 3" key="1">
    <citation type="submission" date="2016-02" db="EMBL/GenBank/DDBJ databases">
        <title>Genome analysis of coral dinoflagellate symbionts highlights evolutionary adaptations to a symbiotic lifestyle.</title>
        <authorList>
            <person name="Aranda M."/>
            <person name="Li Y."/>
            <person name="Liew Y.J."/>
            <person name="Baumgarten S."/>
            <person name="Simakov O."/>
            <person name="Wilson M."/>
            <person name="Piel J."/>
            <person name="Ashoor H."/>
            <person name="Bougouffa S."/>
            <person name="Bajic V.B."/>
            <person name="Ryu T."/>
            <person name="Ravasi T."/>
            <person name="Bayer T."/>
            <person name="Micklem G."/>
            <person name="Kim H."/>
            <person name="Bhak J."/>
            <person name="Lajeunesse T.C."/>
            <person name="Voolstra C.R."/>
        </authorList>
    </citation>
    <scope>NUCLEOTIDE SEQUENCE [LARGE SCALE GENOMIC DNA]</scope>
    <source>
        <strain evidence="2 3">CCMP2467</strain>
    </source>
</reference>
<sequence length="590" mass="62346">MEPLTTLGLAARLGSSTSESALRQLAPGNADTPAEPRDPARRPPVPHAPLADATLQFRPEQPCPFPELFCFDGLKSARRGSAAGPSGATKEHLRILLDDDEDARLLYGAASRLANATVPPVVLEGLRVGLLVALLKPNGRARALIVGDVLRRLVGRVLAQHCAPPVQAACMPCQCCLSTRVGTEAVSRLLCAATDMSPRATVLSVDLELQRPLPDALPVIRVRANGLPLWHGSQLAVDATIVSPLTRKSQAHPRADVQPGSAVNAAAGRKRNTSSPELGHARRCHARRCGLVVVGTEVGGRFGTEVVQFLRLLARLRAAAVPRLLRLRVAAITACVTRWSGLLAVAAQRALAASLLDLPPAADLGDGPGPELHELLAEVNSGTGATPFVACIPTPLRISAAGATKVFHAACSAGIVLKREAAKLLWGQRIQSTIQNCGQIHNNLDSRADLSRPGTSPDATRRRLAVFYSDLGQSMNAPPRQPASLPLGQSRQTLLVHEIIRIPGHSQMMATPRNKAYPAQQSKAAWTGELPGMSYSPSLVVNSGQVQPRGSTRLSYCPSLAVDVAKAAKANSTHGTTASPLLISQKHPLQ</sequence>
<accession>A0A1Q9D506</accession>
<dbReference type="EMBL" id="LSRX01000719">
    <property type="protein sequence ID" value="OLP90278.1"/>
    <property type="molecule type" value="Genomic_DNA"/>
</dbReference>
<evidence type="ECO:0000313" key="2">
    <source>
        <dbReference type="EMBL" id="OLP90278.1"/>
    </source>
</evidence>
<protein>
    <submittedName>
        <fullName evidence="2">Uncharacterized protein</fullName>
    </submittedName>
</protein>
<comment type="caution">
    <text evidence="2">The sequence shown here is derived from an EMBL/GenBank/DDBJ whole genome shotgun (WGS) entry which is preliminary data.</text>
</comment>
<name>A0A1Q9D506_SYMMI</name>
<dbReference type="AlphaFoldDB" id="A0A1Q9D506"/>
<proteinExistence type="predicted"/>
<feature type="region of interest" description="Disordered" evidence="1">
    <location>
        <begin position="1"/>
        <end position="48"/>
    </location>
</feature>
<dbReference type="OrthoDB" id="433907at2759"/>